<sequence>MTTQFAATQPSLGSESSGFNSAQDRKPATEPTMQAARPITTLQPEPAPPLAATNGAILSEPEAVSASLTKEKDDHKQERRAKAAPEPAEDSQAFIAALPSNDRDCYYSAVARDASEGERGAQMHKPSVTNRGHKLAPLARSYRMGRMGGWAYNEKWDLPLTDDSGYGVFGPTKAVPAHLQSIAGASLVTADRARKRIKVSLESYLAQEGIRLDPDREEDSSPDADDLPPSHPSIFDGLDFRLTGTLEPSSFQTAQKRPKNEAQLPPPLLTPLDLVSTPTVARTFAQSNRQLDALALSVIGLIEADSPLIKTLTRVCDVLRGDVLPQIYNHIDDQAYEAARQQRRQQAEEVDQEDDVTVNNEDMQDVILEGTPDEAAEREATPTNGAISRTDGAASHAANDPSTPLSDDRSDRAQSAAPPTQERTRQPEEGRPDAHGGGTADDPTIRAVATEAREQPEGEPGDEDEGEEDEDDDDEEPAAPRRSSRAKKPATNASSYTTLTAGVSSRRIGEPKRKKSTIRSYDEGRSMESERLAATVRRYLAPEPYVRALFVEPTAVPSADTAQSDDNGLQVPPASPVSNLTPAQQYTVVQECLTDLQRFLADNLEYHHRLREIHESVLGVDKRRKGVWKMTRLYAKDWLHHQQGS</sequence>
<organism evidence="2 3">
    <name type="scientific">Mixia osmundae (strain CBS 9802 / IAM 14324 / JCM 22182 / KY 12970)</name>
    <dbReference type="NCBI Taxonomy" id="764103"/>
    <lineage>
        <taxon>Eukaryota</taxon>
        <taxon>Fungi</taxon>
        <taxon>Dikarya</taxon>
        <taxon>Basidiomycota</taxon>
        <taxon>Pucciniomycotina</taxon>
        <taxon>Mixiomycetes</taxon>
        <taxon>Mixiales</taxon>
        <taxon>Mixiaceae</taxon>
        <taxon>Mixia</taxon>
    </lineage>
</organism>
<feature type="region of interest" description="Disordered" evidence="1">
    <location>
        <begin position="558"/>
        <end position="579"/>
    </location>
</feature>
<evidence type="ECO:0000256" key="1">
    <source>
        <dbReference type="SAM" id="MobiDB-lite"/>
    </source>
</evidence>
<accession>G7DS43</accession>
<feature type="compositionally biased region" description="Acidic residues" evidence="1">
    <location>
        <begin position="215"/>
        <end position="226"/>
    </location>
</feature>
<feature type="compositionally biased region" description="Polar residues" evidence="1">
    <location>
        <begin position="1"/>
        <end position="22"/>
    </location>
</feature>
<dbReference type="InParanoid" id="G7DS43"/>
<name>G7DS43_MIXOS</name>
<feature type="compositionally biased region" description="Acidic residues" evidence="1">
    <location>
        <begin position="457"/>
        <end position="477"/>
    </location>
</feature>
<dbReference type="STRING" id="764103.G7DS43"/>
<gene>
    <name evidence="2" type="primary">Mo00044</name>
    <name evidence="2" type="ORF">E5Q_00044</name>
</gene>
<evidence type="ECO:0000313" key="3">
    <source>
        <dbReference type="Proteomes" id="UP000009131"/>
    </source>
</evidence>
<dbReference type="OMA" id="QVEMANM"/>
<feature type="compositionally biased region" description="Polar residues" evidence="1">
    <location>
        <begin position="491"/>
        <end position="503"/>
    </location>
</feature>
<feature type="compositionally biased region" description="Basic and acidic residues" evidence="1">
    <location>
        <begin position="69"/>
        <end position="83"/>
    </location>
</feature>
<comment type="caution">
    <text evidence="2">The sequence shown here is derived from an EMBL/GenBank/DDBJ whole genome shotgun (WGS) entry which is preliminary data.</text>
</comment>
<reference evidence="2 3" key="1">
    <citation type="journal article" date="2011" name="J. Gen. Appl. Microbiol.">
        <title>Draft genome sequencing of the enigmatic basidiomycete Mixia osmundae.</title>
        <authorList>
            <person name="Nishida H."/>
            <person name="Nagatsuka Y."/>
            <person name="Sugiyama J."/>
        </authorList>
    </citation>
    <scope>NUCLEOTIDE SEQUENCE [LARGE SCALE GENOMIC DNA]</scope>
    <source>
        <strain evidence="3">CBS 9802 / IAM 14324 / JCM 22182 / KY 12970</strain>
    </source>
</reference>
<evidence type="ECO:0008006" key="4">
    <source>
        <dbReference type="Google" id="ProtNLM"/>
    </source>
</evidence>
<feature type="region of interest" description="Disordered" evidence="1">
    <location>
        <begin position="210"/>
        <end position="231"/>
    </location>
</feature>
<dbReference type="OrthoDB" id="2538000at2759"/>
<dbReference type="AlphaFoldDB" id="G7DS43"/>
<dbReference type="RefSeq" id="XP_014566127.1">
    <property type="nucleotide sequence ID" value="XM_014710641.1"/>
</dbReference>
<feature type="region of interest" description="Disordered" evidence="1">
    <location>
        <begin position="339"/>
        <end position="527"/>
    </location>
</feature>
<keyword evidence="3" id="KW-1185">Reference proteome</keyword>
<feature type="compositionally biased region" description="Basic and acidic residues" evidence="1">
    <location>
        <begin position="422"/>
        <end position="434"/>
    </location>
</feature>
<evidence type="ECO:0000313" key="2">
    <source>
        <dbReference type="EMBL" id="GAA93403.1"/>
    </source>
</evidence>
<protein>
    <recommendedName>
        <fullName evidence="4">Transcriptional regulatory protein RXT2 N-terminal domain-containing protein</fullName>
    </recommendedName>
</protein>
<feature type="region of interest" description="Disordered" evidence="1">
    <location>
        <begin position="1"/>
        <end position="92"/>
    </location>
</feature>
<dbReference type="EMBL" id="BABT02000004">
    <property type="protein sequence ID" value="GAA93403.1"/>
    <property type="molecule type" value="Genomic_DNA"/>
</dbReference>
<dbReference type="Proteomes" id="UP000009131">
    <property type="component" value="Unassembled WGS sequence"/>
</dbReference>
<dbReference type="HOGENOM" id="CLU_424575_0_0_1"/>
<dbReference type="eggNOG" id="ENOG502T4Y3">
    <property type="taxonomic scope" value="Eukaryota"/>
</dbReference>
<proteinExistence type="predicted"/>
<reference evidence="2 3" key="2">
    <citation type="journal article" date="2012" name="Open Biol.">
        <title>Characteristics of nucleosomes and linker DNA regions on the genome of the basidiomycete Mixia osmundae revealed by mono- and dinucleosome mapping.</title>
        <authorList>
            <person name="Nishida H."/>
            <person name="Kondo S."/>
            <person name="Matsumoto T."/>
            <person name="Suzuki Y."/>
            <person name="Yoshikawa H."/>
            <person name="Taylor T.D."/>
            <person name="Sugiyama J."/>
        </authorList>
    </citation>
    <scope>NUCLEOTIDE SEQUENCE [LARGE SCALE GENOMIC DNA]</scope>
    <source>
        <strain evidence="3">CBS 9802 / IAM 14324 / JCM 22182 / KY 12970</strain>
    </source>
</reference>